<reference evidence="13 14" key="1">
    <citation type="submission" date="2023-09" db="EMBL/GenBank/DDBJ databases">
        <title>Nesidiocoris tenuis whole genome shotgun sequence.</title>
        <authorList>
            <person name="Shibata T."/>
            <person name="Shimoda M."/>
            <person name="Kobayashi T."/>
            <person name="Uehara T."/>
        </authorList>
    </citation>
    <scope>NUCLEOTIDE SEQUENCE [LARGE SCALE GENOMIC DNA]</scope>
    <source>
        <strain evidence="13 14">Japan</strain>
    </source>
</reference>
<evidence type="ECO:0000256" key="5">
    <source>
        <dbReference type="ARBA" id="ARBA00022694"/>
    </source>
</evidence>
<evidence type="ECO:0000256" key="9">
    <source>
        <dbReference type="ARBA" id="ARBA00039242"/>
    </source>
</evidence>
<proteinExistence type="inferred from homology"/>
<keyword evidence="3" id="KW-0808">Transferase</keyword>
<sequence length="246" mass="28470">MVSVDDENPFEGLAISEAWARLGSLSERTTCSKCGKSRKYFCYTCYIPVAEIADDVPKIELPLSVDIIKHVKEIDGKSTAVHAAVLSPNQVNVYTYPLIPSYSKEDKAVLVFPGPRARSLDELISECSENQEKTSPVHGFKKVVFIDSTWNQCKGIYKDPRLAELPCVVLRKRITQFWRHQKGSPRWYLSTIEAVHQFFVEFHMAQTSTDYDGRYDNLLFFFRYMYYKIHTLYDHDSLQSYKRPLI</sequence>
<comment type="function">
    <text evidence="7">Catalyzes the formation of 3-(3-amino-3-carboxypropyl)uridine (acp3U) at position 20 in the D-loop of several cytoplasmic tRNAs (acp3U(20)).</text>
</comment>
<evidence type="ECO:0000259" key="12">
    <source>
        <dbReference type="SMART" id="SM01144"/>
    </source>
</evidence>
<evidence type="ECO:0000313" key="14">
    <source>
        <dbReference type="Proteomes" id="UP001307889"/>
    </source>
</evidence>
<keyword evidence="14" id="KW-1185">Reference proteome</keyword>
<dbReference type="Proteomes" id="UP001307889">
    <property type="component" value="Chromosome 6"/>
</dbReference>
<evidence type="ECO:0000256" key="7">
    <source>
        <dbReference type="ARBA" id="ARBA00037050"/>
    </source>
</evidence>
<accession>A0ABN7AVN6</accession>
<dbReference type="InterPro" id="IPR051521">
    <property type="entry name" value="tRNA_Mod/Golgi_Maint"/>
</dbReference>
<protein>
    <recommendedName>
        <fullName evidence="9">tRNA-uridine aminocarboxypropyltransferase 1</fullName>
        <ecNumber evidence="2">2.5.1.25</ecNumber>
    </recommendedName>
    <alternativeName>
        <fullName evidence="10">DTW domain-containing protein 1</fullName>
    </alternativeName>
</protein>
<keyword evidence="5" id="KW-0819">tRNA processing</keyword>
<evidence type="ECO:0000256" key="4">
    <source>
        <dbReference type="ARBA" id="ARBA00022691"/>
    </source>
</evidence>
<evidence type="ECO:0000256" key="3">
    <source>
        <dbReference type="ARBA" id="ARBA00022679"/>
    </source>
</evidence>
<dbReference type="InterPro" id="IPR005636">
    <property type="entry name" value="DTW"/>
</dbReference>
<name>A0ABN7AVN6_9HEMI</name>
<comment type="similarity">
    <text evidence="8">Belongs to the TDD superfamily. DTWD1 family.</text>
</comment>
<feature type="domain" description="DTW" evidence="12">
    <location>
        <begin position="38"/>
        <end position="234"/>
    </location>
</feature>
<evidence type="ECO:0000256" key="11">
    <source>
        <dbReference type="ARBA" id="ARBA00048718"/>
    </source>
</evidence>
<keyword evidence="4" id="KW-0949">S-adenosyl-L-methionine</keyword>
<evidence type="ECO:0000256" key="6">
    <source>
        <dbReference type="ARBA" id="ARBA00023242"/>
    </source>
</evidence>
<evidence type="ECO:0000313" key="13">
    <source>
        <dbReference type="EMBL" id="BES95599.1"/>
    </source>
</evidence>
<gene>
    <name evidence="13" type="ORF">NTJ_08407</name>
</gene>
<keyword evidence="6" id="KW-0539">Nucleus</keyword>
<dbReference type="EC" id="2.5.1.25" evidence="2"/>
<dbReference type="Pfam" id="PF03942">
    <property type="entry name" value="DTW"/>
    <property type="match status" value="1"/>
</dbReference>
<dbReference type="EMBL" id="AP028914">
    <property type="protein sequence ID" value="BES95599.1"/>
    <property type="molecule type" value="Genomic_DNA"/>
</dbReference>
<evidence type="ECO:0000256" key="1">
    <source>
        <dbReference type="ARBA" id="ARBA00004123"/>
    </source>
</evidence>
<dbReference type="PANTHER" id="PTHR15627:SF8">
    <property type="entry name" value="TRNA-URIDINE AMINOCARBOXYPROPYLTRANSFERASE 1"/>
    <property type="match status" value="1"/>
</dbReference>
<comment type="subcellular location">
    <subcellularLocation>
        <location evidence="1">Nucleus</location>
    </subcellularLocation>
</comment>
<evidence type="ECO:0000256" key="8">
    <source>
        <dbReference type="ARBA" id="ARBA00038290"/>
    </source>
</evidence>
<organism evidence="13 14">
    <name type="scientific">Nesidiocoris tenuis</name>
    <dbReference type="NCBI Taxonomy" id="355587"/>
    <lineage>
        <taxon>Eukaryota</taxon>
        <taxon>Metazoa</taxon>
        <taxon>Ecdysozoa</taxon>
        <taxon>Arthropoda</taxon>
        <taxon>Hexapoda</taxon>
        <taxon>Insecta</taxon>
        <taxon>Pterygota</taxon>
        <taxon>Neoptera</taxon>
        <taxon>Paraneoptera</taxon>
        <taxon>Hemiptera</taxon>
        <taxon>Heteroptera</taxon>
        <taxon>Panheteroptera</taxon>
        <taxon>Cimicomorpha</taxon>
        <taxon>Miridae</taxon>
        <taxon>Dicyphina</taxon>
        <taxon>Nesidiocoris</taxon>
    </lineage>
</organism>
<comment type="catalytic activity">
    <reaction evidence="11">
        <text>a uridine in tRNA + S-adenosyl-L-methionine = a 3-[(3S)-3-amino-3-carboxypropyl]uridine in tRNA + S-methyl-5'-thioadenosine + H(+)</text>
        <dbReference type="Rhea" id="RHEA:62432"/>
        <dbReference type="Rhea" id="RHEA-COMP:13339"/>
        <dbReference type="Rhea" id="RHEA-COMP:16092"/>
        <dbReference type="ChEBI" id="CHEBI:15378"/>
        <dbReference type="ChEBI" id="CHEBI:17509"/>
        <dbReference type="ChEBI" id="CHEBI:59789"/>
        <dbReference type="ChEBI" id="CHEBI:65315"/>
        <dbReference type="ChEBI" id="CHEBI:82930"/>
        <dbReference type="EC" id="2.5.1.25"/>
    </reaction>
</comment>
<evidence type="ECO:0000256" key="10">
    <source>
        <dbReference type="ARBA" id="ARBA00042508"/>
    </source>
</evidence>
<dbReference type="PANTHER" id="PTHR15627">
    <property type="entry name" value="NATURAL KILLER CELL-SPECIFIC ANTIGEN KLIP1"/>
    <property type="match status" value="1"/>
</dbReference>
<dbReference type="SMART" id="SM01144">
    <property type="entry name" value="DTW"/>
    <property type="match status" value="1"/>
</dbReference>
<evidence type="ECO:0000256" key="2">
    <source>
        <dbReference type="ARBA" id="ARBA00012386"/>
    </source>
</evidence>